<evidence type="ECO:0000313" key="2">
    <source>
        <dbReference type="EMBL" id="KAF9605647.1"/>
    </source>
</evidence>
<keyword evidence="3" id="KW-1185">Reference proteome</keyword>
<sequence>MGTEWIVIKRSAEWKPSQFLAFIFVYRIFEKLKASEPQVSPTYTEEGEDDGRGLRMGKRLLRSRVLVFGSIAISSVGFTFILNLIKYFGQYIPVFLYNNQEMFVTASTAVMLYIMASVYR</sequence>
<dbReference type="OrthoDB" id="525159at2759"/>
<proteinExistence type="predicted"/>
<gene>
    <name evidence="2" type="ORF">IFM89_017990</name>
</gene>
<name>A0A835LUP9_9MAGN</name>
<protein>
    <submittedName>
        <fullName evidence="2">Uncharacterized protein</fullName>
    </submittedName>
</protein>
<keyword evidence="1" id="KW-0812">Transmembrane</keyword>
<accession>A0A835LUP9</accession>
<keyword evidence="1" id="KW-1133">Transmembrane helix</keyword>
<evidence type="ECO:0000256" key="1">
    <source>
        <dbReference type="SAM" id="Phobius"/>
    </source>
</evidence>
<feature type="transmembrane region" description="Helical" evidence="1">
    <location>
        <begin position="102"/>
        <end position="119"/>
    </location>
</feature>
<keyword evidence="1" id="KW-0472">Membrane</keyword>
<dbReference type="EMBL" id="JADFTS010000005">
    <property type="protein sequence ID" value="KAF9605647.1"/>
    <property type="molecule type" value="Genomic_DNA"/>
</dbReference>
<evidence type="ECO:0000313" key="3">
    <source>
        <dbReference type="Proteomes" id="UP000631114"/>
    </source>
</evidence>
<dbReference type="AlphaFoldDB" id="A0A835LUP9"/>
<reference evidence="2 3" key="1">
    <citation type="submission" date="2020-10" db="EMBL/GenBank/DDBJ databases">
        <title>The Coptis chinensis genome and diversification of protoberbering-type alkaloids.</title>
        <authorList>
            <person name="Wang B."/>
            <person name="Shu S."/>
            <person name="Song C."/>
            <person name="Liu Y."/>
        </authorList>
    </citation>
    <scope>NUCLEOTIDE SEQUENCE [LARGE SCALE GENOMIC DNA]</scope>
    <source>
        <strain evidence="2">HL-2020</strain>
        <tissue evidence="2">Leaf</tissue>
    </source>
</reference>
<comment type="caution">
    <text evidence="2">The sequence shown here is derived from an EMBL/GenBank/DDBJ whole genome shotgun (WGS) entry which is preliminary data.</text>
</comment>
<organism evidence="2 3">
    <name type="scientific">Coptis chinensis</name>
    <dbReference type="NCBI Taxonomy" id="261450"/>
    <lineage>
        <taxon>Eukaryota</taxon>
        <taxon>Viridiplantae</taxon>
        <taxon>Streptophyta</taxon>
        <taxon>Embryophyta</taxon>
        <taxon>Tracheophyta</taxon>
        <taxon>Spermatophyta</taxon>
        <taxon>Magnoliopsida</taxon>
        <taxon>Ranunculales</taxon>
        <taxon>Ranunculaceae</taxon>
        <taxon>Coptidoideae</taxon>
        <taxon>Coptis</taxon>
    </lineage>
</organism>
<feature type="transmembrane region" description="Helical" evidence="1">
    <location>
        <begin position="65"/>
        <end position="82"/>
    </location>
</feature>
<dbReference type="Proteomes" id="UP000631114">
    <property type="component" value="Unassembled WGS sequence"/>
</dbReference>